<evidence type="ECO:0000256" key="1">
    <source>
        <dbReference type="ARBA" id="ARBA00004370"/>
    </source>
</evidence>
<accession>Q6W3C5</accession>
<feature type="transmembrane region" description="Helical" evidence="6">
    <location>
        <begin position="1624"/>
        <end position="1649"/>
    </location>
</feature>
<accession>Q19931</accession>
<dbReference type="PANTHER" id="PTHR35193:SF7">
    <property type="entry name" value="PERMEABILITY-DETERMINING TRANSCRIPTION FACTOR"/>
    <property type="match status" value="1"/>
</dbReference>
<evidence type="ECO:0000256" key="2">
    <source>
        <dbReference type="ARBA" id="ARBA00022692"/>
    </source>
</evidence>
<dbReference type="KEGG" id="cel:CELE_F31D5.5"/>
<evidence type="ECO:0000313" key="8">
    <source>
        <dbReference type="EMBL" id="AAQ84881.1"/>
    </source>
</evidence>
<dbReference type="PANTHER" id="PTHR35193">
    <property type="entry name" value="MUCIN 13A, CELL SURFACE-ASSOCIATED-RELATED"/>
    <property type="match status" value="1"/>
</dbReference>
<reference evidence="9" key="2">
    <citation type="submission" date="2003-03" db="EMBL/GenBank/DDBJ databases">
        <authorList>
            <person name="Sulson J.E."/>
            <person name="Waterston R."/>
        </authorList>
    </citation>
    <scope>NUCLEOTIDE SEQUENCE</scope>
    <source>
        <strain evidence="9">Bristol N2</strain>
    </source>
</reference>
<dbReference type="Bgee" id="WBGene00017948">
    <property type="expression patterns" value="Expressed in adult organism and 2 other cell types or tissues"/>
</dbReference>
<reference evidence="8" key="3">
    <citation type="submission" date="2003-05" db="EMBL/GenBank/DDBJ databases">
        <title>Molecular and Evolutionary Characterization of family B G-protein coupled receptors in Caenorhabditis elegans.</title>
        <authorList>
            <person name="Mastwal S.S."/>
            <person name="Yu D."/>
            <person name="Hedgecock E.M."/>
        </authorList>
    </citation>
    <scope>NUCLEOTIDE SEQUENCE</scope>
</reference>
<dbReference type="SMART" id="SM00303">
    <property type="entry name" value="GPS"/>
    <property type="match status" value="1"/>
</dbReference>
<organism evidence="9 10">
    <name type="scientific">Caenorhabditis elegans</name>
    <dbReference type="NCBI Taxonomy" id="6239"/>
    <lineage>
        <taxon>Eukaryota</taxon>
        <taxon>Metazoa</taxon>
        <taxon>Ecdysozoa</taxon>
        <taxon>Nematoda</taxon>
        <taxon>Chromadorea</taxon>
        <taxon>Rhabditida</taxon>
        <taxon>Rhabditina</taxon>
        <taxon>Rhabditomorpha</taxon>
        <taxon>Rhabditoidea</taxon>
        <taxon>Rhabditidae</taxon>
        <taxon>Peloderinae</taxon>
        <taxon>Caenorhabditis</taxon>
    </lineage>
</organism>
<feature type="transmembrane region" description="Helical" evidence="6">
    <location>
        <begin position="1458"/>
        <end position="1483"/>
    </location>
</feature>
<evidence type="ECO:0000256" key="7">
    <source>
        <dbReference type="SAM" id="SignalP"/>
    </source>
</evidence>
<dbReference type="WormBase" id="F31D5.5">
    <property type="protein sequence ID" value="CE53944"/>
    <property type="gene ID" value="WBGene00017948"/>
    <property type="gene designation" value="mth-1"/>
</dbReference>
<dbReference type="HOGENOM" id="CLU_240738_0_0_1"/>
<evidence type="ECO:0000256" key="5">
    <source>
        <dbReference type="SAM" id="MobiDB-lite"/>
    </source>
</evidence>
<gene>
    <name evidence="9 11" type="primary">mth-1</name>
    <name evidence="9" type="ORF">CELE_F31D5.5</name>
    <name evidence="11" type="ORF">F31D5.5</name>
</gene>
<evidence type="ECO:0000256" key="3">
    <source>
        <dbReference type="ARBA" id="ARBA00022989"/>
    </source>
</evidence>
<feature type="transmembrane region" description="Helical" evidence="6">
    <location>
        <begin position="1537"/>
        <end position="1564"/>
    </location>
</feature>
<comment type="subcellular location">
    <subcellularLocation>
        <location evidence="1">Membrane</location>
    </subcellularLocation>
</comment>
<name>Q19931_CAEEL</name>
<feature type="signal peptide" evidence="7">
    <location>
        <begin position="1"/>
        <end position="17"/>
    </location>
</feature>
<dbReference type="PIR" id="T34249">
    <property type="entry name" value="T34249"/>
</dbReference>
<dbReference type="FunCoup" id="Q19931">
    <property type="interactions" value="315"/>
</dbReference>
<feature type="transmembrane region" description="Helical" evidence="6">
    <location>
        <begin position="1675"/>
        <end position="1698"/>
    </location>
</feature>
<dbReference type="STRING" id="6239.F31D5.5.1"/>
<feature type="region of interest" description="Disordered" evidence="5">
    <location>
        <begin position="1735"/>
        <end position="1757"/>
    </location>
</feature>
<dbReference type="Reactome" id="R-CEL-6798695">
    <property type="pathway name" value="Neutrophil degranulation"/>
</dbReference>
<dbReference type="UCSC" id="F31D5.5">
    <property type="organism name" value="c. elegans"/>
</dbReference>
<dbReference type="Reactome" id="R-CEL-9619665">
    <property type="pathway name" value="EGR2 and SOX10-mediated initiation of Schwann cell myelination"/>
</dbReference>
<dbReference type="EMBL" id="AY314774">
    <property type="protein sequence ID" value="AAQ84881.1"/>
    <property type="molecule type" value="mRNA"/>
</dbReference>
<dbReference type="CTD" id="185152"/>
<dbReference type="AlphaFoldDB" id="Q19931"/>
<evidence type="ECO:0000313" key="11">
    <source>
        <dbReference type="WormBase" id="F31D5.5"/>
    </source>
</evidence>
<evidence type="ECO:0000313" key="10">
    <source>
        <dbReference type="Proteomes" id="UP000001940"/>
    </source>
</evidence>
<keyword evidence="2 6" id="KW-0812">Transmembrane</keyword>
<dbReference type="Gene3D" id="1.20.1070.10">
    <property type="entry name" value="Rhodopsin 7-helix transmembrane proteins"/>
    <property type="match status" value="1"/>
</dbReference>
<dbReference type="SUPFAM" id="SSF81321">
    <property type="entry name" value="Family A G protein-coupled receptor-like"/>
    <property type="match status" value="1"/>
</dbReference>
<proteinExistence type="evidence at transcript level"/>
<feature type="transmembrane region" description="Helical" evidence="6">
    <location>
        <begin position="1504"/>
        <end position="1525"/>
    </location>
</feature>
<evidence type="ECO:0000313" key="9">
    <source>
        <dbReference type="EMBL" id="CCD64647.2"/>
    </source>
</evidence>
<feature type="transmembrane region" description="Helical" evidence="6">
    <location>
        <begin position="1704"/>
        <end position="1725"/>
    </location>
</feature>
<reference evidence="9" key="4">
    <citation type="submission" date="2024-10" db="EMBL/GenBank/DDBJ databases">
        <authorList>
            <consortium name="WormBase Consortium"/>
            <person name="WormBase"/>
        </authorList>
    </citation>
    <scope>NUCLEOTIDE SEQUENCE</scope>
    <source>
        <strain evidence="9">Bristol N2</strain>
    </source>
</reference>
<dbReference type="Proteomes" id="UP000001940">
    <property type="component" value="Chromosome II"/>
</dbReference>
<feature type="region of interest" description="Disordered" evidence="5">
    <location>
        <begin position="1295"/>
        <end position="1316"/>
    </location>
</feature>
<feature type="compositionally biased region" description="Acidic residues" evidence="5">
    <location>
        <begin position="1303"/>
        <end position="1315"/>
    </location>
</feature>
<keyword evidence="3 6" id="KW-1133">Transmembrane helix</keyword>
<protein>
    <submittedName>
        <fullName evidence="9">GPS domain-containing protein</fullName>
    </submittedName>
    <submittedName>
        <fullName evidence="8">Methuselah-like protein MTH-1</fullName>
    </submittedName>
</protein>
<dbReference type="OrthoDB" id="5870749at2759"/>
<dbReference type="PaxDb" id="6239-F31D5.5"/>
<feature type="chain" id="PRO_5044183709" evidence="7">
    <location>
        <begin position="18"/>
        <end position="1757"/>
    </location>
</feature>
<dbReference type="GO" id="GO:0005886">
    <property type="term" value="C:plasma membrane"/>
    <property type="evidence" value="ECO:0000318"/>
    <property type="project" value="GO_Central"/>
</dbReference>
<feature type="transmembrane region" description="Helical" evidence="6">
    <location>
        <begin position="1576"/>
        <end position="1604"/>
    </location>
</feature>
<dbReference type="InterPro" id="IPR000203">
    <property type="entry name" value="GPS"/>
</dbReference>
<dbReference type="RefSeq" id="NP_001364699.1">
    <property type="nucleotide sequence ID" value="NM_001377779.2"/>
</dbReference>
<reference evidence="9 10" key="1">
    <citation type="journal article" date="1998" name="Science">
        <title>Genome sequence of the nematode C. elegans: a platform for investigating biology.</title>
        <authorList>
            <consortium name="The C. elegans sequencing consortium"/>
            <person name="Sulson J.E."/>
            <person name="Waterston R."/>
        </authorList>
    </citation>
    <scope>NUCLEOTIDE SEQUENCE [LARGE SCALE GENOMIC DNA]</scope>
    <source>
        <strain evidence="9 10">Bristol N2</strain>
    </source>
</reference>
<dbReference type="eggNOG" id="ENOG502TG4R">
    <property type="taxonomic scope" value="Eukaryota"/>
</dbReference>
<evidence type="ECO:0000256" key="6">
    <source>
        <dbReference type="SAM" id="Phobius"/>
    </source>
</evidence>
<evidence type="ECO:0000256" key="4">
    <source>
        <dbReference type="ARBA" id="ARBA00023136"/>
    </source>
</evidence>
<dbReference type="GeneID" id="185152"/>
<dbReference type="EMBL" id="BX284602">
    <property type="protein sequence ID" value="CCD64647.2"/>
    <property type="molecule type" value="Genomic_DNA"/>
</dbReference>
<keyword evidence="7" id="KW-0732">Signal</keyword>
<keyword evidence="4 6" id="KW-0472">Membrane</keyword>
<dbReference type="AGR" id="WB:WBGene00017948"/>
<feature type="region of interest" description="Disordered" evidence="5">
    <location>
        <begin position="903"/>
        <end position="927"/>
    </location>
</feature>
<keyword evidence="10" id="KW-1185">Reference proteome</keyword>
<sequence length="1757" mass="194933">MRSTLLSILLISSSVTAQNLGFTVTLTEQPSELDNFNQKYIVFFVNLECGADNCAYQITINNYAWNVFKVLINNKQCLAESCVDSFERGNNVNVTVHNAINGNVLRIFDLEFKQDPNVVLLGCETGFFNDGTCTRITDTAEDQWDQVCFCANSQSSYCSADQSIKGECASGTVTWWNAATGTTDKTTSVAAGGTTNTPKPFTFLLEDVNISLKEGKTKGGSTKDVILSAHLSCEGESCEFTSTISNYAPDYYTIHIGTLACQLGTCSGNFVKGEIVPILVRRGDQHLNMFSYQWIDEKPEISILGCNAGLLLFDTCLRTVTNPVIDFEYYDDTVCSCQGNQVTCDYQTQIGNCIGGTPTWWIDDTTSTSLVPAVHTTTAYPVRDPNVFDVTFLLSEGVIYDDPHNDHNVTITAFMNCTTTTTCQYSIAVVDYAQVYYTILVNGVECPGSVCSSTFAQGETVRVTVTRLGEQLDLFDLQNDYMPNIVVLGCSFGMVNFGICEKANYYDNIIQRDDNVCICQGTSMKCDADTRTGGCSDGSPTWWKPIDPRNTASSPSTTDGYYLMTFDTNFSEITLAGTIYQLSINTYLLCNDRTCTYQLKVSNDNSEYFGVYVNNQICQQTCESSFTNQEGAHVYIRKSNEILDLIQLNYKSVTMVYCDDGWLEPGKCIKTSNDMDTLCTCQGTNVTCNQISMLSPCSFGNPIWWQPIGLPTITTASPIIETDVEMTFTEELTNQNAHNDNFTVSTKMSCQRTICHYEVLTYTGSPDYFTFQMNGDPCINSCKGVLNRGELDDMLTVHRLGQHLNLIEFQFSDTPKLIMVGCEVMHKIGSADDSTCLQYPTNSNVGQTYFNDNLCVCKGNANLCDDNVPQGICTLGSLIWWQDDEANSTSTVNSTTITSTTITSTTVTTSSPSTSTVTTTTPPSTTTQDDVRNHFLFDISLVEGKNNSMKEVKFTSIMTCSPEECEYSIKVDNSAQSYFDVMVGNLKCKNKKCDGSFMKGQSINVTIYRGEQVLDLFDFEYTDIPRIVVLGCEDGLSEYHDCISTTTALDQDLIDSVCSCRSARLNCTGASDGVCRQGSQKWWKELDETTIPTTQTTSTPVPTTSFPSLKDISDTGVGLNNVTRVLNETYHYSSEGENLNRTQIRDITKILHNSANLAGISAENAQQILANMDQVLNAHRREIRNGQSKDYRLLALLRPMVMNTKDHFVQYLNGRNLGFNAKKVDCKSITTDDGLIDYGPDFGFAPLNDTNRLTATKENSIIVPLDQVCSGSGEQVSHVFFTIYRHQKLFSGPQKYRNYGSSSEEDDEEEDDPAMEEAGARYKRDTGNNNTDDIGQIPAPSKCSEQISIPFGTPVLSASIIGGDQGAFISRMSKLVGAAPVMAKLQFNVGQMSRPLHGNTIVSWFNTGTQEWELQQKCDTEVGSDGIVTASCEHLTDFSVLVYSQPNAEYVCSMPLTIIGYSVNGASIVCLLLLILIGLMFYIRGELVRRVLIYIRGQAPTTGDVVNLAYYCVFFLFFILSLFFMDQSGGDDRSMGTSTYCVVIAAMSYFSLISAIMMSMLIGLRMVCHFFSPKLRLFFGVMTSPPAALSIGLIVPFTFTLILALVDTSFFKRDDCFCWVRPDYIVYAVVIPVVLPIINGVICSSFAIYKMFFQAKRGLASKETSHYDAEFWSKVMGLIIMQVAMGLPWGIEFILIGVAGPSPWNYIFVLLLGTQGIDLFLIFLYRRQRLRNESRKWSSREEKWETKRSRAAEADED</sequence>